<keyword evidence="15" id="KW-1185">Reference proteome</keyword>
<name>A0A200QJY3_MACCD</name>
<dbReference type="EMBL" id="MVGT01001823">
    <property type="protein sequence ID" value="OVA10800.1"/>
    <property type="molecule type" value="Genomic_DNA"/>
</dbReference>
<dbReference type="OMA" id="VVELNRW"/>
<comment type="pathway">
    <text evidence="3">Alkaloid biosynthesis.</text>
</comment>
<reference evidence="14 15" key="1">
    <citation type="journal article" date="2017" name="Mol. Plant">
        <title>The Genome of Medicinal Plant Macleaya cordata Provides New Insights into Benzylisoquinoline Alkaloids Metabolism.</title>
        <authorList>
            <person name="Liu X."/>
            <person name="Liu Y."/>
            <person name="Huang P."/>
            <person name="Ma Y."/>
            <person name="Qing Z."/>
            <person name="Tang Q."/>
            <person name="Cao H."/>
            <person name="Cheng P."/>
            <person name="Zheng Y."/>
            <person name="Yuan Z."/>
            <person name="Zhou Y."/>
            <person name="Liu J."/>
            <person name="Tang Z."/>
            <person name="Zhuo Y."/>
            <person name="Zhang Y."/>
            <person name="Yu L."/>
            <person name="Huang J."/>
            <person name="Yang P."/>
            <person name="Peng Q."/>
            <person name="Zhang J."/>
            <person name="Jiang W."/>
            <person name="Zhang Z."/>
            <person name="Lin K."/>
            <person name="Ro D.K."/>
            <person name="Chen X."/>
            <person name="Xiong X."/>
            <person name="Shang Y."/>
            <person name="Huang S."/>
            <person name="Zeng J."/>
        </authorList>
    </citation>
    <scope>NUCLEOTIDE SEQUENCE [LARGE SCALE GENOMIC DNA]</scope>
    <source>
        <strain evidence="15">cv. BLH2017</strain>
        <tissue evidence="14">Root</tissue>
    </source>
</reference>
<evidence type="ECO:0000256" key="10">
    <source>
        <dbReference type="ARBA" id="ARBA00023136"/>
    </source>
</evidence>
<dbReference type="FunCoup" id="A0A200QJY3">
    <property type="interactions" value="227"/>
</dbReference>
<dbReference type="SUPFAM" id="SSF48264">
    <property type="entry name" value="Cytochrome P450"/>
    <property type="match status" value="1"/>
</dbReference>
<dbReference type="Gene3D" id="1.10.630.10">
    <property type="entry name" value="Cytochrome P450"/>
    <property type="match status" value="1"/>
</dbReference>
<dbReference type="Pfam" id="PF00067">
    <property type="entry name" value="p450"/>
    <property type="match status" value="1"/>
</dbReference>
<dbReference type="Proteomes" id="UP000195402">
    <property type="component" value="Unassembled WGS sequence"/>
</dbReference>
<evidence type="ECO:0000256" key="9">
    <source>
        <dbReference type="ARBA" id="ARBA00023004"/>
    </source>
</evidence>
<evidence type="ECO:0000256" key="8">
    <source>
        <dbReference type="ARBA" id="ARBA00023002"/>
    </source>
</evidence>
<dbReference type="GO" id="GO:0016020">
    <property type="term" value="C:membrane"/>
    <property type="evidence" value="ECO:0007669"/>
    <property type="project" value="UniProtKB-SubCell"/>
</dbReference>
<dbReference type="GO" id="GO:0033075">
    <property type="term" value="P:isoquinoline alkaloid biosynthetic process"/>
    <property type="evidence" value="ECO:0007669"/>
    <property type="project" value="UniProtKB-ARBA"/>
</dbReference>
<keyword evidence="7 13" id="KW-1133">Transmembrane helix</keyword>
<dbReference type="InterPro" id="IPR036396">
    <property type="entry name" value="Cyt_P450_sf"/>
</dbReference>
<comment type="subcellular location">
    <subcellularLocation>
        <location evidence="2">Membrane</location>
    </subcellularLocation>
</comment>
<evidence type="ECO:0000256" key="12">
    <source>
        <dbReference type="RuleBase" id="RU000461"/>
    </source>
</evidence>
<dbReference type="CDD" id="cd20654">
    <property type="entry name" value="CYP82"/>
    <property type="match status" value="1"/>
</dbReference>
<feature type="transmembrane region" description="Helical" evidence="13">
    <location>
        <begin position="6"/>
        <end position="24"/>
    </location>
</feature>
<comment type="cofactor">
    <cofactor evidence="1 11">
        <name>heme</name>
        <dbReference type="ChEBI" id="CHEBI:30413"/>
    </cofactor>
</comment>
<dbReference type="GO" id="GO:0005506">
    <property type="term" value="F:iron ion binding"/>
    <property type="evidence" value="ECO:0007669"/>
    <property type="project" value="InterPro"/>
</dbReference>
<keyword evidence="5 13" id="KW-0812">Transmembrane</keyword>
<evidence type="ECO:0000256" key="3">
    <source>
        <dbReference type="ARBA" id="ARBA00004913"/>
    </source>
</evidence>
<dbReference type="PRINTS" id="PR00385">
    <property type="entry name" value="P450"/>
</dbReference>
<dbReference type="AlphaFoldDB" id="A0A200QJY3"/>
<feature type="transmembrane region" description="Helical" evidence="13">
    <location>
        <begin position="238"/>
        <end position="257"/>
    </location>
</feature>
<dbReference type="PRINTS" id="PR00463">
    <property type="entry name" value="EP450I"/>
</dbReference>
<gene>
    <name evidence="14" type="ORF">BVC80_8611g3</name>
</gene>
<protein>
    <submittedName>
        <fullName evidence="14">Cytochrome P450</fullName>
    </submittedName>
</protein>
<evidence type="ECO:0000256" key="1">
    <source>
        <dbReference type="ARBA" id="ARBA00001971"/>
    </source>
</evidence>
<evidence type="ECO:0000256" key="11">
    <source>
        <dbReference type="PIRSR" id="PIRSR602401-1"/>
    </source>
</evidence>
<feature type="binding site" description="axial binding residue" evidence="11">
    <location>
        <position position="484"/>
    </location>
    <ligand>
        <name>heme</name>
        <dbReference type="ChEBI" id="CHEBI:30413"/>
    </ligand>
    <ligandPart>
        <name>Fe</name>
        <dbReference type="ChEBI" id="CHEBI:18248"/>
    </ligandPart>
</feature>
<dbReference type="STRING" id="56857.A0A200QJY3"/>
<keyword evidence="12" id="KW-0503">Monooxygenase</keyword>
<dbReference type="InterPro" id="IPR050651">
    <property type="entry name" value="Plant_Cytochrome_P450_Monoox"/>
</dbReference>
<evidence type="ECO:0000313" key="14">
    <source>
        <dbReference type="EMBL" id="OVA10800.1"/>
    </source>
</evidence>
<dbReference type="InParanoid" id="A0A200QJY3"/>
<organism evidence="14 15">
    <name type="scientific">Macleaya cordata</name>
    <name type="common">Five-seeded plume-poppy</name>
    <name type="synonym">Bocconia cordata</name>
    <dbReference type="NCBI Taxonomy" id="56857"/>
    <lineage>
        <taxon>Eukaryota</taxon>
        <taxon>Viridiplantae</taxon>
        <taxon>Streptophyta</taxon>
        <taxon>Embryophyta</taxon>
        <taxon>Tracheophyta</taxon>
        <taxon>Spermatophyta</taxon>
        <taxon>Magnoliopsida</taxon>
        <taxon>Ranunculales</taxon>
        <taxon>Papaveraceae</taxon>
        <taxon>Papaveroideae</taxon>
        <taxon>Macleaya</taxon>
    </lineage>
</organism>
<dbReference type="GO" id="GO:0004497">
    <property type="term" value="F:monooxygenase activity"/>
    <property type="evidence" value="ECO:0007669"/>
    <property type="project" value="UniProtKB-KW"/>
</dbReference>
<evidence type="ECO:0000256" key="4">
    <source>
        <dbReference type="ARBA" id="ARBA00022617"/>
    </source>
</evidence>
<dbReference type="PANTHER" id="PTHR47947:SF26">
    <property type="entry name" value="CYTOCHROME P450"/>
    <property type="match status" value="1"/>
</dbReference>
<keyword evidence="10 13" id="KW-0472">Membrane</keyword>
<sequence length="546" mass="62419">MYSLNQFQAIAVIGLLIFIFYYLWRRTLISTKTHKGAPPPEPAGAWPIIGHLHLLEGASRLLHQTLGTMADKYGPIFTIRLGMRRVLVVSNSELAKECFTTKDKIFLSRPNSVAVKLMGYNSAMFGFTPYGPYWREVRKIATIELLSNRRLELLKNIRISEINMSVQELYQIWVGFNGGDQMLVGRPPVLVEMRRWFGDLSFNVVVRMLAGKRYFGRRTESDFDEEEARRYQKAMSDFMHLVGIFIVSDAIPFLGFLDLQGYVKEMKRTAVDIDYASGRWVDEHRRRRRERKRINNKVDDDDQQEDFIDVMLSILNDEKQFFGYDADTVVKSTCLSLILGGNETTSVTLTWALSLLLNNRQVLQKAQDELDIHVGRERQVDESDIKNLTYLQAIVKETLRLYPVLSLSAPRLAMEDCTIAGFYVPKGTELMVNLWKLHRDPSIWSEPLEFKPERFLTSSSTHGDVDVRGQHFELLPFGSGRRICPGISFALQVLHLTLAQLLHGFHLSTPSDLPVDMTETSGLTCSKATPLDVLLTPRLPSKLYVC</sequence>
<accession>A0A200QJY3</accession>
<evidence type="ECO:0000256" key="6">
    <source>
        <dbReference type="ARBA" id="ARBA00022723"/>
    </source>
</evidence>
<dbReference type="FunFam" id="1.10.630.10:FF:000026">
    <property type="entry name" value="Cytochrome P450 82C4"/>
    <property type="match status" value="1"/>
</dbReference>
<comment type="similarity">
    <text evidence="12">Belongs to the cytochrome P450 family.</text>
</comment>
<dbReference type="GO" id="GO:0016705">
    <property type="term" value="F:oxidoreductase activity, acting on paired donors, with incorporation or reduction of molecular oxygen"/>
    <property type="evidence" value="ECO:0007669"/>
    <property type="project" value="InterPro"/>
</dbReference>
<evidence type="ECO:0000256" key="13">
    <source>
        <dbReference type="SAM" id="Phobius"/>
    </source>
</evidence>
<dbReference type="GO" id="GO:0020037">
    <property type="term" value="F:heme binding"/>
    <property type="evidence" value="ECO:0007669"/>
    <property type="project" value="InterPro"/>
</dbReference>
<evidence type="ECO:0000256" key="2">
    <source>
        <dbReference type="ARBA" id="ARBA00004370"/>
    </source>
</evidence>
<keyword evidence="6 11" id="KW-0479">Metal-binding</keyword>
<dbReference type="InterPro" id="IPR002401">
    <property type="entry name" value="Cyt_P450_E_grp-I"/>
</dbReference>
<comment type="caution">
    <text evidence="14">The sequence shown here is derived from an EMBL/GenBank/DDBJ whole genome shotgun (WGS) entry which is preliminary data.</text>
</comment>
<dbReference type="InterPro" id="IPR017972">
    <property type="entry name" value="Cyt_P450_CS"/>
</dbReference>
<keyword evidence="9 11" id="KW-0408">Iron</keyword>
<keyword evidence="8 12" id="KW-0560">Oxidoreductase</keyword>
<dbReference type="InterPro" id="IPR001128">
    <property type="entry name" value="Cyt_P450"/>
</dbReference>
<proteinExistence type="inferred from homology"/>
<evidence type="ECO:0000256" key="5">
    <source>
        <dbReference type="ARBA" id="ARBA00022692"/>
    </source>
</evidence>
<dbReference type="PANTHER" id="PTHR47947">
    <property type="entry name" value="CYTOCHROME P450 82C3-RELATED"/>
    <property type="match status" value="1"/>
</dbReference>
<keyword evidence="4 11" id="KW-0349">Heme</keyword>
<evidence type="ECO:0000313" key="15">
    <source>
        <dbReference type="Proteomes" id="UP000195402"/>
    </source>
</evidence>
<dbReference type="OrthoDB" id="2789670at2759"/>
<evidence type="ECO:0000256" key="7">
    <source>
        <dbReference type="ARBA" id="ARBA00022989"/>
    </source>
</evidence>
<dbReference type="PROSITE" id="PS00086">
    <property type="entry name" value="CYTOCHROME_P450"/>
    <property type="match status" value="1"/>
</dbReference>